<keyword evidence="2" id="KW-0677">Repeat</keyword>
<evidence type="ECO:0000313" key="10">
    <source>
        <dbReference type="Proteomes" id="UP000422736"/>
    </source>
</evidence>
<dbReference type="Pfam" id="PF00684">
    <property type="entry name" value="DnaJ_CXXCXGXG"/>
    <property type="match status" value="1"/>
</dbReference>
<name>A0ABX6EUE6_KLUMA</name>
<evidence type="ECO:0000256" key="1">
    <source>
        <dbReference type="ARBA" id="ARBA00022723"/>
    </source>
</evidence>
<keyword evidence="10" id="KW-1185">Reference proteome</keyword>
<dbReference type="Pfam" id="PF01556">
    <property type="entry name" value="DnaJ_C"/>
    <property type="match status" value="1"/>
</dbReference>
<dbReference type="SUPFAM" id="SSF57938">
    <property type="entry name" value="DnaJ/Hsp40 cysteine-rich domain"/>
    <property type="match status" value="1"/>
</dbReference>
<organism evidence="9 10">
    <name type="scientific">Kluyveromyces marxianus</name>
    <name type="common">Yeast</name>
    <name type="synonym">Candida kefyr</name>
    <dbReference type="NCBI Taxonomy" id="4911"/>
    <lineage>
        <taxon>Eukaryota</taxon>
        <taxon>Fungi</taxon>
        <taxon>Dikarya</taxon>
        <taxon>Ascomycota</taxon>
        <taxon>Saccharomycotina</taxon>
        <taxon>Saccharomycetes</taxon>
        <taxon>Saccharomycetales</taxon>
        <taxon>Saccharomycetaceae</taxon>
        <taxon>Kluyveromyces</taxon>
    </lineage>
</organism>
<dbReference type="Gene3D" id="1.10.287.110">
    <property type="entry name" value="DnaJ domain"/>
    <property type="match status" value="1"/>
</dbReference>
<dbReference type="InterPro" id="IPR008971">
    <property type="entry name" value="HSP40/DnaJ_pept-bd"/>
</dbReference>
<feature type="domain" description="J" evidence="7">
    <location>
        <begin position="20"/>
        <end position="85"/>
    </location>
</feature>
<dbReference type="PANTHER" id="PTHR43888">
    <property type="entry name" value="DNAJ-LIKE-2, ISOFORM A-RELATED"/>
    <property type="match status" value="1"/>
</dbReference>
<protein>
    <submittedName>
        <fullName evidence="9">DnaJ-related protein SCJ1</fullName>
    </submittedName>
</protein>
<evidence type="ECO:0000259" key="8">
    <source>
        <dbReference type="PROSITE" id="PS51188"/>
    </source>
</evidence>
<keyword evidence="1 5" id="KW-0479">Metal-binding</keyword>
<keyword evidence="6" id="KW-0732">Signal</keyword>
<dbReference type="SMART" id="SM00271">
    <property type="entry name" value="DnaJ"/>
    <property type="match status" value="1"/>
</dbReference>
<dbReference type="SUPFAM" id="SSF46565">
    <property type="entry name" value="Chaperone J-domain"/>
    <property type="match status" value="1"/>
</dbReference>
<keyword evidence="3 5" id="KW-0863">Zinc-finger</keyword>
<evidence type="ECO:0000256" key="3">
    <source>
        <dbReference type="ARBA" id="ARBA00022771"/>
    </source>
</evidence>
<evidence type="ECO:0000259" key="7">
    <source>
        <dbReference type="PROSITE" id="PS50076"/>
    </source>
</evidence>
<evidence type="ECO:0000256" key="4">
    <source>
        <dbReference type="ARBA" id="ARBA00022833"/>
    </source>
</evidence>
<dbReference type="CDD" id="cd10747">
    <property type="entry name" value="DnaJ_C"/>
    <property type="match status" value="1"/>
</dbReference>
<dbReference type="PROSITE" id="PS00636">
    <property type="entry name" value="DNAJ_1"/>
    <property type="match status" value="1"/>
</dbReference>
<dbReference type="EMBL" id="CP015054">
    <property type="protein sequence ID" value="QGN13898.1"/>
    <property type="molecule type" value="Genomic_DNA"/>
</dbReference>
<dbReference type="InterPro" id="IPR036410">
    <property type="entry name" value="HSP_DnaJ_Cys-rich_dom_sf"/>
</dbReference>
<dbReference type="PROSITE" id="PS50076">
    <property type="entry name" value="DNAJ_2"/>
    <property type="match status" value="1"/>
</dbReference>
<dbReference type="InterPro" id="IPR044713">
    <property type="entry name" value="DNJA1/2-like"/>
</dbReference>
<evidence type="ECO:0000313" key="9">
    <source>
        <dbReference type="EMBL" id="QGN13898.1"/>
    </source>
</evidence>
<dbReference type="Pfam" id="PF00226">
    <property type="entry name" value="DnaJ"/>
    <property type="match status" value="1"/>
</dbReference>
<dbReference type="CDD" id="cd10719">
    <property type="entry name" value="DnaJ_zf"/>
    <property type="match status" value="1"/>
</dbReference>
<dbReference type="InterPro" id="IPR001305">
    <property type="entry name" value="HSP_DnaJ_Cys-rich_dom"/>
</dbReference>
<sequence>MVKLLSLLSFALLPFVLAQDYYAILGVDKQASEKEIKSAYRQLSKKFHPDKNPGNEEAHHKFIEVGEAYDVLSDPEKRQIYDRHGAEALKNGRGGNGGGGPGFHDPFDMFEQMFGGGMFNRGQRGKPRGQNLQVNHEVTLKDFYVGKEFEFSLNLNDVCDMCKGSGSKDGKTNTCSDCGGSGFLVKVFRAGPIEQRVRQQCQKCQGKGQIIKHVCKKCHGSKVVQTSKVFTATVEPGMERNYVHVLHGEAEKHPDVQPGDLYQLFSESEKGTMGYRRRGDKLYRTEILSFKEALQGGWERKLEFLDSTKQVELSRPAGRTVQNGETEVIKNFGMPIHDRPGSYGDLIIEYIVLLPGEWKASSSNIIDEL</sequence>
<dbReference type="InterPro" id="IPR036869">
    <property type="entry name" value="J_dom_sf"/>
</dbReference>
<feature type="zinc finger region" description="CR-type" evidence="5">
    <location>
        <begin position="146"/>
        <end position="227"/>
    </location>
</feature>
<dbReference type="PRINTS" id="PR00625">
    <property type="entry name" value="JDOMAIN"/>
</dbReference>
<dbReference type="CDD" id="cd06257">
    <property type="entry name" value="DnaJ"/>
    <property type="match status" value="1"/>
</dbReference>
<feature type="signal peptide" evidence="6">
    <location>
        <begin position="1"/>
        <end position="18"/>
    </location>
</feature>
<feature type="chain" id="PRO_5046955660" evidence="6">
    <location>
        <begin position="19"/>
        <end position="369"/>
    </location>
</feature>
<dbReference type="Gene3D" id="2.10.230.10">
    <property type="entry name" value="Heat shock protein DnaJ, cysteine-rich domain"/>
    <property type="match status" value="1"/>
</dbReference>
<reference evidence="9 10" key="2">
    <citation type="submission" date="2019-11" db="EMBL/GenBank/DDBJ databases">
        <authorList>
            <person name="Lu H."/>
        </authorList>
    </citation>
    <scope>NUCLEOTIDE SEQUENCE [LARGE SCALE GENOMIC DNA]</scope>
    <source>
        <strain evidence="9 10">FIM1</strain>
    </source>
</reference>
<dbReference type="InterPro" id="IPR018253">
    <property type="entry name" value="DnaJ_domain_CS"/>
</dbReference>
<feature type="domain" description="CR-type" evidence="8">
    <location>
        <begin position="146"/>
        <end position="227"/>
    </location>
</feature>
<dbReference type="PROSITE" id="PS51188">
    <property type="entry name" value="ZF_CR"/>
    <property type="match status" value="1"/>
</dbReference>
<reference evidence="9 10" key="1">
    <citation type="submission" date="2016-03" db="EMBL/GenBank/DDBJ databases">
        <title>How can Kluyveromyces marxianus grow so fast - potential evolutionary course in Saccharomyces Complex revealed by comparative genomics.</title>
        <authorList>
            <person name="Mo W."/>
            <person name="Lu W."/>
            <person name="Yang X."/>
            <person name="Qi J."/>
            <person name="Lv H."/>
        </authorList>
    </citation>
    <scope>NUCLEOTIDE SEQUENCE [LARGE SCALE GENOMIC DNA]</scope>
    <source>
        <strain evidence="9 10">FIM1</strain>
    </source>
</reference>
<evidence type="ECO:0000256" key="6">
    <source>
        <dbReference type="SAM" id="SignalP"/>
    </source>
</evidence>
<gene>
    <name evidence="9" type="primary">DNAJA1</name>
    <name evidence="9" type="ORF">FIM1_545</name>
</gene>
<dbReference type="SUPFAM" id="SSF49493">
    <property type="entry name" value="HSP40/DnaJ peptide-binding domain"/>
    <property type="match status" value="2"/>
</dbReference>
<accession>A0ABX6EUE6</accession>
<dbReference type="InterPro" id="IPR001623">
    <property type="entry name" value="DnaJ_domain"/>
</dbReference>
<evidence type="ECO:0000256" key="2">
    <source>
        <dbReference type="ARBA" id="ARBA00022737"/>
    </source>
</evidence>
<dbReference type="Proteomes" id="UP000422736">
    <property type="component" value="Chromosome 1"/>
</dbReference>
<keyword evidence="4 5" id="KW-0862">Zinc</keyword>
<dbReference type="Gene3D" id="2.60.260.20">
    <property type="entry name" value="Urease metallochaperone UreE, N-terminal domain"/>
    <property type="match status" value="2"/>
</dbReference>
<dbReference type="InterPro" id="IPR002939">
    <property type="entry name" value="DnaJ_C"/>
</dbReference>
<evidence type="ECO:0000256" key="5">
    <source>
        <dbReference type="PROSITE-ProRule" id="PRU00546"/>
    </source>
</evidence>
<proteinExistence type="predicted"/>